<dbReference type="PIRSF" id="PIRSF000521">
    <property type="entry name" value="Transaminase_4ab_Lys_Orn"/>
    <property type="match status" value="1"/>
</dbReference>
<protein>
    <submittedName>
        <fullName evidence="5">Aspartate aminotransferase family protein</fullName>
    </submittedName>
</protein>
<keyword evidence="6" id="KW-1185">Reference proteome</keyword>
<dbReference type="Proteomes" id="UP000660862">
    <property type="component" value="Unassembled WGS sequence"/>
</dbReference>
<dbReference type="GO" id="GO:0030170">
    <property type="term" value="F:pyridoxal phosphate binding"/>
    <property type="evidence" value="ECO:0007669"/>
    <property type="project" value="InterPro"/>
</dbReference>
<sequence length="460" mass="50848">MSTIPIANEQISREQGDINASELRDRYLSGLDAQTRDWIAADAATFLHQALSTPVMNVLSKTEGAGIYDLQGNEYLDLHGNGVHNAGFSNPEVIAAVIQQLQSQLAFTPRRYTNIPAIRLAQKLVALTPQPLTRVLFCPGGSEAIEMAITLAKQVTGRWKTLSYWDSYHGNGFQAASVGGEEHFTGGNGPMVPGAFHVEFPNYYRNPWGLTDVKAIDEHYIRQLEVILQRHPDVAALVAEPISATPVVPSKHYWERIRALCDRYGIFLIFDEIIEGLGRTGRWFACDHYVTPDVLVIGKSLGGGLLPLAGIVTKEEFNIVGHRSIGHYTHEKNPLSATAGLAAIQYLEKHHIIEHAAAMGTYLLEGFRAMQQRFPVIGHVAGKGLHIGLDLVTDRATKERAFRYAEQVMYTCMENGVAFKVIEGNVATIRPALTITKAQSDTILSVFEYAFNKINHHIKP</sequence>
<name>A0A917M7D4_9SPHI</name>
<dbReference type="SUPFAM" id="SSF53383">
    <property type="entry name" value="PLP-dependent transferases"/>
    <property type="match status" value="1"/>
</dbReference>
<reference evidence="5" key="1">
    <citation type="journal article" date="2014" name="Int. J. Syst. Evol. Microbiol.">
        <title>Complete genome sequence of Corynebacterium casei LMG S-19264T (=DSM 44701T), isolated from a smear-ripened cheese.</title>
        <authorList>
            <consortium name="US DOE Joint Genome Institute (JGI-PGF)"/>
            <person name="Walter F."/>
            <person name="Albersmeier A."/>
            <person name="Kalinowski J."/>
            <person name="Ruckert C."/>
        </authorList>
    </citation>
    <scope>NUCLEOTIDE SEQUENCE</scope>
    <source>
        <strain evidence="5">CGMCC 1.12195</strain>
    </source>
</reference>
<dbReference type="GO" id="GO:0008483">
    <property type="term" value="F:transaminase activity"/>
    <property type="evidence" value="ECO:0007669"/>
    <property type="project" value="UniProtKB-KW"/>
</dbReference>
<proteinExistence type="inferred from homology"/>
<keyword evidence="3 4" id="KW-0663">Pyridoxal phosphate</keyword>
<dbReference type="InterPro" id="IPR015422">
    <property type="entry name" value="PyrdxlP-dep_Trfase_small"/>
</dbReference>
<evidence type="ECO:0000313" key="5">
    <source>
        <dbReference type="EMBL" id="GGG82247.1"/>
    </source>
</evidence>
<evidence type="ECO:0000256" key="3">
    <source>
        <dbReference type="ARBA" id="ARBA00022898"/>
    </source>
</evidence>
<dbReference type="InterPro" id="IPR015421">
    <property type="entry name" value="PyrdxlP-dep_Trfase_major"/>
</dbReference>
<dbReference type="EMBL" id="BMER01000001">
    <property type="protein sequence ID" value="GGG82247.1"/>
    <property type="molecule type" value="Genomic_DNA"/>
</dbReference>
<evidence type="ECO:0000256" key="4">
    <source>
        <dbReference type="RuleBase" id="RU003560"/>
    </source>
</evidence>
<reference evidence="5" key="2">
    <citation type="submission" date="2020-09" db="EMBL/GenBank/DDBJ databases">
        <authorList>
            <person name="Sun Q."/>
            <person name="Zhou Y."/>
        </authorList>
    </citation>
    <scope>NUCLEOTIDE SEQUENCE</scope>
    <source>
        <strain evidence="5">CGMCC 1.12195</strain>
    </source>
</reference>
<keyword evidence="5" id="KW-0032">Aminotransferase</keyword>
<dbReference type="InterPro" id="IPR049704">
    <property type="entry name" value="Aminotrans_3_PPA_site"/>
</dbReference>
<dbReference type="RefSeq" id="WP_188505160.1">
    <property type="nucleotide sequence ID" value="NZ_BMER01000001.1"/>
</dbReference>
<dbReference type="PROSITE" id="PS00600">
    <property type="entry name" value="AA_TRANSFER_CLASS_3"/>
    <property type="match status" value="1"/>
</dbReference>
<dbReference type="PANTHER" id="PTHR43094">
    <property type="entry name" value="AMINOTRANSFERASE"/>
    <property type="match status" value="1"/>
</dbReference>
<dbReference type="InterPro" id="IPR015424">
    <property type="entry name" value="PyrdxlP-dep_Trfase"/>
</dbReference>
<dbReference type="InterPro" id="IPR005814">
    <property type="entry name" value="Aminotrans_3"/>
</dbReference>
<comment type="caution">
    <text evidence="5">The sequence shown here is derived from an EMBL/GenBank/DDBJ whole genome shotgun (WGS) entry which is preliminary data.</text>
</comment>
<evidence type="ECO:0000313" key="6">
    <source>
        <dbReference type="Proteomes" id="UP000660862"/>
    </source>
</evidence>
<comment type="similarity">
    <text evidence="2 4">Belongs to the class-III pyridoxal-phosphate-dependent aminotransferase family.</text>
</comment>
<evidence type="ECO:0000256" key="1">
    <source>
        <dbReference type="ARBA" id="ARBA00001933"/>
    </source>
</evidence>
<organism evidence="5 6">
    <name type="scientific">Parapedobacter pyrenivorans</name>
    <dbReference type="NCBI Taxonomy" id="1305674"/>
    <lineage>
        <taxon>Bacteria</taxon>
        <taxon>Pseudomonadati</taxon>
        <taxon>Bacteroidota</taxon>
        <taxon>Sphingobacteriia</taxon>
        <taxon>Sphingobacteriales</taxon>
        <taxon>Sphingobacteriaceae</taxon>
        <taxon>Parapedobacter</taxon>
    </lineage>
</organism>
<comment type="cofactor">
    <cofactor evidence="1">
        <name>pyridoxal 5'-phosphate</name>
        <dbReference type="ChEBI" id="CHEBI:597326"/>
    </cofactor>
</comment>
<keyword evidence="5" id="KW-0808">Transferase</keyword>
<evidence type="ECO:0000256" key="2">
    <source>
        <dbReference type="ARBA" id="ARBA00008954"/>
    </source>
</evidence>
<dbReference type="PANTHER" id="PTHR43094:SF1">
    <property type="entry name" value="AMINOTRANSFERASE CLASS-III"/>
    <property type="match status" value="1"/>
</dbReference>
<dbReference type="NCBIfam" id="NF004755">
    <property type="entry name" value="PRK06082.1"/>
    <property type="match status" value="1"/>
</dbReference>
<dbReference type="AlphaFoldDB" id="A0A917M7D4"/>
<accession>A0A917M7D4</accession>
<dbReference type="Pfam" id="PF00202">
    <property type="entry name" value="Aminotran_3"/>
    <property type="match status" value="1"/>
</dbReference>
<gene>
    <name evidence="5" type="ORF">GCM10007415_13840</name>
</gene>
<dbReference type="CDD" id="cd00610">
    <property type="entry name" value="OAT_like"/>
    <property type="match status" value="1"/>
</dbReference>
<dbReference type="Gene3D" id="3.90.1150.10">
    <property type="entry name" value="Aspartate Aminotransferase, domain 1"/>
    <property type="match status" value="1"/>
</dbReference>
<dbReference type="Gene3D" id="3.40.640.10">
    <property type="entry name" value="Type I PLP-dependent aspartate aminotransferase-like (Major domain)"/>
    <property type="match status" value="1"/>
</dbReference>